<evidence type="ECO:0000256" key="1">
    <source>
        <dbReference type="SAM" id="MobiDB-lite"/>
    </source>
</evidence>
<evidence type="ECO:0000313" key="3">
    <source>
        <dbReference type="Proteomes" id="UP000239735"/>
    </source>
</evidence>
<gene>
    <name evidence="2" type="ORF">SBA5_70107</name>
</gene>
<evidence type="ECO:0000313" key="2">
    <source>
        <dbReference type="EMBL" id="SPE29017.1"/>
    </source>
</evidence>
<dbReference type="Gene3D" id="3.40.50.410">
    <property type="entry name" value="von Willebrand factor, type A domain"/>
    <property type="match status" value="1"/>
</dbReference>
<feature type="compositionally biased region" description="Polar residues" evidence="1">
    <location>
        <begin position="68"/>
        <end position="80"/>
    </location>
</feature>
<dbReference type="NCBIfam" id="TIGR03436">
    <property type="entry name" value="acidobact_VWFA"/>
    <property type="match status" value="1"/>
</dbReference>
<reference evidence="3" key="1">
    <citation type="submission" date="2018-02" db="EMBL/GenBank/DDBJ databases">
        <authorList>
            <person name="Hausmann B."/>
        </authorList>
    </citation>
    <scope>NUCLEOTIDE SEQUENCE [LARGE SCALE GENOMIC DNA]</scope>
    <source>
        <strain evidence="3">Peat soil MAG SbA5</strain>
    </source>
</reference>
<dbReference type="Proteomes" id="UP000239735">
    <property type="component" value="Unassembled WGS sequence"/>
</dbReference>
<dbReference type="InterPro" id="IPR036465">
    <property type="entry name" value="vWFA_dom_sf"/>
</dbReference>
<proteinExistence type="predicted"/>
<sequence>MQIAIRGNEIAVKGRRAIALAALISAGLLLGSSVQGQKQQSVPDAPTPQPPPSFGGAGPITPGIGASETPSGPNSSSATGEPQPQPEQPEQPPAPSSAPPADQPKVDVQATPPEQGSTAMANFIVNVNFVQVPVTVKDTKGNLISGLTWRDFTVYENNTREPLRVFSVDPQPLSIAFVIDQTLPSNIMASVNQSMGAIQGALAPYDEAAVFTYTNGAREWTSFTGAQSARLPAVLSLAENVGTNPQVPINSGPLAGCGIYQNGNCVDPVLQPGKSAGDSTFITIPKEIHTLNDAILQAAKELSTRPKDRRRIIYVISDGKEYGSKATWKEVVKYLETNKIAVYATLVGDSQYPGEGWLDRFHLPFTMYDNILYKYVQATGGDMYAEGSINNIEASYAKLAKEARNQYTLGYMSHESIYDSKFRSIDVRVDRPNVIVTAKLGYYPSAQDYK</sequence>
<dbReference type="InterPro" id="IPR017802">
    <property type="entry name" value="VWFA-rel_acidobac-type"/>
</dbReference>
<dbReference type="AlphaFoldDB" id="A0A2N9M0N4"/>
<name>A0A2N9M0N4_9BACT</name>
<dbReference type="EMBL" id="OKRB01000130">
    <property type="protein sequence ID" value="SPE29017.1"/>
    <property type="molecule type" value="Genomic_DNA"/>
</dbReference>
<protein>
    <submittedName>
        <fullName evidence="2">VWFA-related domain-containing protein</fullName>
    </submittedName>
</protein>
<organism evidence="2 3">
    <name type="scientific">Candidatus Sulfuritelmatomonas gaucii</name>
    <dbReference type="NCBI Taxonomy" id="2043161"/>
    <lineage>
        <taxon>Bacteria</taxon>
        <taxon>Pseudomonadati</taxon>
        <taxon>Acidobacteriota</taxon>
        <taxon>Terriglobia</taxon>
        <taxon>Terriglobales</taxon>
        <taxon>Acidobacteriaceae</taxon>
        <taxon>Candidatus Sulfuritelmatomonas</taxon>
    </lineage>
</organism>
<feature type="compositionally biased region" description="Pro residues" evidence="1">
    <location>
        <begin position="83"/>
        <end position="102"/>
    </location>
</feature>
<dbReference type="SUPFAM" id="SSF53300">
    <property type="entry name" value="vWA-like"/>
    <property type="match status" value="1"/>
</dbReference>
<feature type="region of interest" description="Disordered" evidence="1">
    <location>
        <begin position="35"/>
        <end position="114"/>
    </location>
</feature>
<accession>A0A2N9M0N4</accession>